<comment type="similarity">
    <text evidence="1">Belongs to the LOR family.</text>
</comment>
<dbReference type="EMBL" id="CP037940">
    <property type="protein sequence ID" value="QBO34937.1"/>
    <property type="molecule type" value="Genomic_DNA"/>
</dbReference>
<evidence type="ECO:0000313" key="2">
    <source>
        <dbReference type="EMBL" id="QBO34937.1"/>
    </source>
</evidence>
<dbReference type="InterPro" id="IPR007612">
    <property type="entry name" value="LOR"/>
</dbReference>
<accession>A0A4P6YQR1</accession>
<dbReference type="AlphaFoldDB" id="A0A4P6YQR1"/>
<dbReference type="RefSeq" id="WP_133362017.1">
    <property type="nucleotide sequence ID" value="NZ_CP037940.1"/>
</dbReference>
<evidence type="ECO:0008006" key="4">
    <source>
        <dbReference type="Google" id="ProtNLM"/>
    </source>
</evidence>
<dbReference type="Proteomes" id="UP000292886">
    <property type="component" value="Chromosome"/>
</dbReference>
<keyword evidence="3" id="KW-1185">Reference proteome</keyword>
<dbReference type="KEGG" id="wei:EQG49_00005"/>
<dbReference type="SUPFAM" id="SSF54518">
    <property type="entry name" value="Tubby C-terminal domain-like"/>
    <property type="match status" value="1"/>
</dbReference>
<dbReference type="Gene3D" id="2.40.160.200">
    <property type="entry name" value="LURP1-related"/>
    <property type="match status" value="1"/>
</dbReference>
<dbReference type="InterPro" id="IPR025659">
    <property type="entry name" value="Tubby-like_C"/>
</dbReference>
<gene>
    <name evidence="2" type="ORF">EQG49_00005</name>
</gene>
<reference evidence="3" key="1">
    <citation type="submission" date="2019-03" db="EMBL/GenBank/DDBJ databases">
        <title>Weissella sp. 26KH-42 Genome sequencing.</title>
        <authorList>
            <person name="Heo J."/>
            <person name="Kim S.-J."/>
            <person name="Kim J.-S."/>
            <person name="Hong S.-B."/>
            <person name="Kwon S.-W."/>
        </authorList>
    </citation>
    <scope>NUCLEOTIDE SEQUENCE [LARGE SCALE GENOMIC DNA]</scope>
    <source>
        <strain evidence="3">26KH-42</strain>
    </source>
</reference>
<evidence type="ECO:0000313" key="3">
    <source>
        <dbReference type="Proteomes" id="UP000292886"/>
    </source>
</evidence>
<protein>
    <recommendedName>
        <fullName evidence="4">LURP-one-related family protein</fullName>
    </recommendedName>
</protein>
<dbReference type="InterPro" id="IPR038595">
    <property type="entry name" value="LOR_sf"/>
</dbReference>
<dbReference type="Pfam" id="PF04525">
    <property type="entry name" value="LOR"/>
    <property type="match status" value="1"/>
</dbReference>
<dbReference type="OrthoDB" id="652307at2"/>
<organism evidence="2 3">
    <name type="scientific">Periweissella cryptocerci</name>
    <dbReference type="NCBI Taxonomy" id="2506420"/>
    <lineage>
        <taxon>Bacteria</taxon>
        <taxon>Bacillati</taxon>
        <taxon>Bacillota</taxon>
        <taxon>Bacilli</taxon>
        <taxon>Lactobacillales</taxon>
        <taxon>Lactobacillaceae</taxon>
        <taxon>Periweissella</taxon>
    </lineage>
</organism>
<evidence type="ECO:0000256" key="1">
    <source>
        <dbReference type="ARBA" id="ARBA00005437"/>
    </source>
</evidence>
<name>A0A4P6YQR1_9LACO</name>
<sequence>MSQLYIKQKVFSIGDKYTVTDAQQRPQYAVAGSLFKIPKEFVISNMAGQAVGKITQRMFQFLPKFTVSLGGRDVAVISKRFSLFRPSYDIDAFGLTIQGNFWDMNFTVLRNGQQVAQVDQRWLSWGDTYEINVADESLELLIVSLTVAIDYVKQEEADTSNSSV</sequence>
<proteinExistence type="inferred from homology"/>